<dbReference type="InterPro" id="IPR001214">
    <property type="entry name" value="SET_dom"/>
</dbReference>
<dbReference type="InterPro" id="IPR046341">
    <property type="entry name" value="SET_dom_sf"/>
</dbReference>
<dbReference type="EMBL" id="PP911589">
    <property type="protein sequence ID" value="XCA47392.1"/>
    <property type="molecule type" value="Genomic_DNA"/>
</dbReference>
<evidence type="ECO:0000313" key="2">
    <source>
        <dbReference type="EMBL" id="XCA47392.1"/>
    </source>
</evidence>
<evidence type="ECO:0000259" key="1">
    <source>
        <dbReference type="PROSITE" id="PS50280"/>
    </source>
</evidence>
<protein>
    <recommendedName>
        <fullName evidence="1">SET domain-containing protein</fullName>
    </recommendedName>
</protein>
<sequence>MILFVLTFVAIVVLYHTIKTQREKRNFHLLEIKESTRPGAGLGAFATRDIPAGLDLGRYYGVIVNEEPEDPTYAWRVESDHRDILGRPYHVERHVDAKPMTQNNPLRYVNSPVGKEENWLINTGHKQKGSARNGCMHYYTKRKIKKGEELFVDYGEVYRNWMENKLKS</sequence>
<dbReference type="Gene3D" id="2.170.270.10">
    <property type="entry name" value="SET domain"/>
    <property type="match status" value="1"/>
</dbReference>
<dbReference type="SMART" id="SM00317">
    <property type="entry name" value="SET"/>
    <property type="match status" value="1"/>
</dbReference>
<dbReference type="Pfam" id="PF21549">
    <property type="entry name" value="PRDM2_PR"/>
    <property type="match status" value="1"/>
</dbReference>
<accession>A0AAU7YQV2</accession>
<dbReference type="PROSITE" id="PS50280">
    <property type="entry name" value="SET"/>
    <property type="match status" value="1"/>
</dbReference>
<feature type="domain" description="SET" evidence="1">
    <location>
        <begin position="28"/>
        <end position="155"/>
    </location>
</feature>
<name>A0AAU7YQV2_9PHYC</name>
<proteinExistence type="predicted"/>
<organism evidence="2">
    <name type="scientific">Micromonas commoda virus</name>
    <dbReference type="NCBI Taxonomy" id="3057169"/>
    <lineage>
        <taxon>Viruses</taxon>
        <taxon>Varidnaviria</taxon>
        <taxon>Bamfordvirae</taxon>
        <taxon>Nucleocytoviricota</taxon>
        <taxon>Megaviricetes</taxon>
        <taxon>Algavirales</taxon>
        <taxon>Phycodnaviridae</taxon>
    </lineage>
</organism>
<dbReference type="SUPFAM" id="SSF82199">
    <property type="entry name" value="SET domain"/>
    <property type="match status" value="1"/>
</dbReference>
<reference evidence="2" key="1">
    <citation type="submission" date="2024-06" db="EMBL/GenBank/DDBJ databases">
        <title>Evidence of context-dependent and transient costs of resisting viral infection in isolates of the marine microalga Micromonas sp. (class Mamiellophyceae).</title>
        <authorList>
            <person name="Bedi de Silva A."/>
            <person name="Schvarcz C.R."/>
            <person name="Steward G.R."/>
            <person name="Edwards K.F."/>
        </authorList>
    </citation>
    <scope>NUCLEOTIDE SEQUENCE</scope>
    <source>
        <strain evidence="2">McV-KB2</strain>
    </source>
</reference>